<name>M2QFZ6_CERS8</name>
<evidence type="ECO:0000313" key="1">
    <source>
        <dbReference type="EMBL" id="EMD30925.1"/>
    </source>
</evidence>
<dbReference type="HOGENOM" id="CLU_2589535_0_0_1"/>
<proteinExistence type="predicted"/>
<dbReference type="EMBL" id="KB445828">
    <property type="protein sequence ID" value="EMD30925.1"/>
    <property type="molecule type" value="Genomic_DNA"/>
</dbReference>
<keyword evidence="2" id="KW-1185">Reference proteome</keyword>
<accession>M2QFZ6</accession>
<organism evidence="1 2">
    <name type="scientific">Ceriporiopsis subvermispora (strain B)</name>
    <name type="common">White-rot fungus</name>
    <name type="synonym">Gelatoporia subvermispora</name>
    <dbReference type="NCBI Taxonomy" id="914234"/>
    <lineage>
        <taxon>Eukaryota</taxon>
        <taxon>Fungi</taxon>
        <taxon>Dikarya</taxon>
        <taxon>Basidiomycota</taxon>
        <taxon>Agaricomycotina</taxon>
        <taxon>Agaricomycetes</taxon>
        <taxon>Polyporales</taxon>
        <taxon>Gelatoporiaceae</taxon>
        <taxon>Gelatoporia</taxon>
    </lineage>
</organism>
<dbReference type="Proteomes" id="UP000016930">
    <property type="component" value="Unassembled WGS sequence"/>
</dbReference>
<dbReference type="AlphaFoldDB" id="M2QFZ6"/>
<sequence>MNARPVALHSASAVVESPRGANTNMNALARHFQWARVWLAQPPTRLQVGSVHNTVRAVSYLESRAGLRLQGPTADRARYG</sequence>
<gene>
    <name evidence="1" type="ORF">CERSUDRAFT_100840</name>
</gene>
<evidence type="ECO:0000313" key="2">
    <source>
        <dbReference type="Proteomes" id="UP000016930"/>
    </source>
</evidence>
<reference evidence="1 2" key="1">
    <citation type="journal article" date="2012" name="Proc. Natl. Acad. Sci. U.S.A.">
        <title>Comparative genomics of Ceriporiopsis subvermispora and Phanerochaete chrysosporium provide insight into selective ligninolysis.</title>
        <authorList>
            <person name="Fernandez-Fueyo E."/>
            <person name="Ruiz-Duenas F.J."/>
            <person name="Ferreira P."/>
            <person name="Floudas D."/>
            <person name="Hibbett D.S."/>
            <person name="Canessa P."/>
            <person name="Larrondo L.F."/>
            <person name="James T.Y."/>
            <person name="Seelenfreund D."/>
            <person name="Lobos S."/>
            <person name="Polanco R."/>
            <person name="Tello M."/>
            <person name="Honda Y."/>
            <person name="Watanabe T."/>
            <person name="Watanabe T."/>
            <person name="Ryu J.S."/>
            <person name="Kubicek C.P."/>
            <person name="Schmoll M."/>
            <person name="Gaskell J."/>
            <person name="Hammel K.E."/>
            <person name="St John F.J."/>
            <person name="Vanden Wymelenberg A."/>
            <person name="Sabat G."/>
            <person name="Splinter BonDurant S."/>
            <person name="Syed K."/>
            <person name="Yadav J.S."/>
            <person name="Doddapaneni H."/>
            <person name="Subramanian V."/>
            <person name="Lavin J.L."/>
            <person name="Oguiza J.A."/>
            <person name="Perez G."/>
            <person name="Pisabarro A.G."/>
            <person name="Ramirez L."/>
            <person name="Santoyo F."/>
            <person name="Master E."/>
            <person name="Coutinho P.M."/>
            <person name="Henrissat B."/>
            <person name="Lombard V."/>
            <person name="Magnuson J.K."/>
            <person name="Kuees U."/>
            <person name="Hori C."/>
            <person name="Igarashi K."/>
            <person name="Samejima M."/>
            <person name="Held B.W."/>
            <person name="Barry K.W."/>
            <person name="LaButti K.M."/>
            <person name="Lapidus A."/>
            <person name="Lindquist E.A."/>
            <person name="Lucas S.M."/>
            <person name="Riley R."/>
            <person name="Salamov A.A."/>
            <person name="Hoffmeister D."/>
            <person name="Schwenk D."/>
            <person name="Hadar Y."/>
            <person name="Yarden O."/>
            <person name="de Vries R.P."/>
            <person name="Wiebenga A."/>
            <person name="Stenlid J."/>
            <person name="Eastwood D."/>
            <person name="Grigoriev I.V."/>
            <person name="Berka R.M."/>
            <person name="Blanchette R.A."/>
            <person name="Kersten P."/>
            <person name="Martinez A.T."/>
            <person name="Vicuna R."/>
            <person name="Cullen D."/>
        </authorList>
    </citation>
    <scope>NUCLEOTIDE SEQUENCE [LARGE SCALE GENOMIC DNA]</scope>
    <source>
        <strain evidence="1 2">B</strain>
    </source>
</reference>
<protein>
    <submittedName>
        <fullName evidence="1">Uncharacterized protein</fullName>
    </submittedName>
</protein>